<dbReference type="GO" id="GO:0042802">
    <property type="term" value="F:identical protein binding"/>
    <property type="evidence" value="ECO:0007669"/>
    <property type="project" value="UniProtKB-ARBA"/>
</dbReference>
<dbReference type="KEGG" id="mets:DK389_25310"/>
<dbReference type="Pfam" id="PF02518">
    <property type="entry name" value="HATPase_c"/>
    <property type="match status" value="1"/>
</dbReference>
<feature type="transmembrane region" description="Helical" evidence="10">
    <location>
        <begin position="79"/>
        <end position="95"/>
    </location>
</feature>
<keyword evidence="4" id="KW-0808">Transferase</keyword>
<dbReference type="SMART" id="SM00086">
    <property type="entry name" value="PAC"/>
    <property type="match status" value="2"/>
</dbReference>
<evidence type="ECO:0000256" key="7">
    <source>
        <dbReference type="ARBA" id="ARBA00022840"/>
    </source>
</evidence>
<protein>
    <recommendedName>
        <fullName evidence="2">histidine kinase</fullName>
        <ecNumber evidence="2">2.7.13.3</ecNumber>
    </recommendedName>
</protein>
<dbReference type="InterPro" id="IPR000014">
    <property type="entry name" value="PAS"/>
</dbReference>
<dbReference type="OrthoDB" id="9789238at2"/>
<dbReference type="CDD" id="cd00082">
    <property type="entry name" value="HisKA"/>
    <property type="match status" value="1"/>
</dbReference>
<proteinExistence type="predicted"/>
<dbReference type="SUPFAM" id="SSF55785">
    <property type="entry name" value="PYP-like sensor domain (PAS domain)"/>
    <property type="match status" value="2"/>
</dbReference>
<evidence type="ECO:0000256" key="3">
    <source>
        <dbReference type="ARBA" id="ARBA00022553"/>
    </source>
</evidence>
<name>A0A2U8WAP3_9HYPH</name>
<dbReference type="InterPro" id="IPR035965">
    <property type="entry name" value="PAS-like_dom_sf"/>
</dbReference>
<feature type="region of interest" description="Disordered" evidence="9">
    <location>
        <begin position="49"/>
        <end position="73"/>
    </location>
</feature>
<evidence type="ECO:0000256" key="6">
    <source>
        <dbReference type="ARBA" id="ARBA00022777"/>
    </source>
</evidence>
<dbReference type="PANTHER" id="PTHR43065">
    <property type="entry name" value="SENSOR HISTIDINE KINASE"/>
    <property type="match status" value="1"/>
</dbReference>
<evidence type="ECO:0000259" key="12">
    <source>
        <dbReference type="PROSITE" id="PS50112"/>
    </source>
</evidence>
<dbReference type="GO" id="GO:0005524">
    <property type="term" value="F:ATP binding"/>
    <property type="evidence" value="ECO:0007669"/>
    <property type="project" value="UniProtKB-KW"/>
</dbReference>
<dbReference type="PROSITE" id="PS50113">
    <property type="entry name" value="PAC"/>
    <property type="match status" value="1"/>
</dbReference>
<keyword evidence="3" id="KW-0597">Phosphoprotein</keyword>
<dbReference type="SUPFAM" id="SSF55874">
    <property type="entry name" value="ATPase domain of HSP90 chaperone/DNA topoisomerase II/histidine kinase"/>
    <property type="match status" value="1"/>
</dbReference>
<dbReference type="PRINTS" id="PR00344">
    <property type="entry name" value="BCTRLSENSOR"/>
</dbReference>
<evidence type="ECO:0000259" key="11">
    <source>
        <dbReference type="PROSITE" id="PS50109"/>
    </source>
</evidence>
<evidence type="ECO:0000256" key="8">
    <source>
        <dbReference type="ARBA" id="ARBA00023012"/>
    </source>
</evidence>
<dbReference type="Proteomes" id="UP000245926">
    <property type="component" value="Chromosome"/>
</dbReference>
<keyword evidence="5" id="KW-0547">Nucleotide-binding</keyword>
<dbReference type="FunFam" id="3.30.565.10:FF:000042">
    <property type="entry name" value="Two-component sensor histidine kinase KdpD"/>
    <property type="match status" value="1"/>
</dbReference>
<dbReference type="Gene3D" id="3.30.565.10">
    <property type="entry name" value="Histidine kinase-like ATPase, C-terminal domain"/>
    <property type="match status" value="1"/>
</dbReference>
<dbReference type="InterPro" id="IPR000700">
    <property type="entry name" value="PAS-assoc_C"/>
</dbReference>
<feature type="transmembrane region" description="Helical" evidence="10">
    <location>
        <begin position="101"/>
        <end position="117"/>
    </location>
</feature>
<feature type="domain" description="PAC" evidence="13">
    <location>
        <begin position="248"/>
        <end position="302"/>
    </location>
</feature>
<keyword evidence="15" id="KW-1185">Reference proteome</keyword>
<dbReference type="InterPro" id="IPR005467">
    <property type="entry name" value="His_kinase_dom"/>
</dbReference>
<gene>
    <name evidence="14" type="ORF">DK389_25310</name>
</gene>
<evidence type="ECO:0000256" key="9">
    <source>
        <dbReference type="SAM" id="MobiDB-lite"/>
    </source>
</evidence>
<dbReference type="InterPro" id="IPR036890">
    <property type="entry name" value="HATPase_C_sf"/>
</dbReference>
<evidence type="ECO:0000256" key="5">
    <source>
        <dbReference type="ARBA" id="ARBA00022741"/>
    </source>
</evidence>
<dbReference type="NCBIfam" id="TIGR00229">
    <property type="entry name" value="sensory_box"/>
    <property type="match status" value="1"/>
</dbReference>
<keyword evidence="8" id="KW-0902">Two-component regulatory system</keyword>
<dbReference type="SMART" id="SM00091">
    <property type="entry name" value="PAS"/>
    <property type="match status" value="1"/>
</dbReference>
<feature type="compositionally biased region" description="Polar residues" evidence="9">
    <location>
        <begin position="51"/>
        <end position="61"/>
    </location>
</feature>
<evidence type="ECO:0000256" key="4">
    <source>
        <dbReference type="ARBA" id="ARBA00022679"/>
    </source>
</evidence>
<organism evidence="14 15">
    <name type="scientific">Methylobacterium durans</name>
    <dbReference type="NCBI Taxonomy" id="2202825"/>
    <lineage>
        <taxon>Bacteria</taxon>
        <taxon>Pseudomonadati</taxon>
        <taxon>Pseudomonadota</taxon>
        <taxon>Alphaproteobacteria</taxon>
        <taxon>Hyphomicrobiales</taxon>
        <taxon>Methylobacteriaceae</taxon>
        <taxon>Methylobacterium</taxon>
    </lineage>
</organism>
<dbReference type="EMBL" id="CP029550">
    <property type="protein sequence ID" value="AWN43214.1"/>
    <property type="molecule type" value="Genomic_DNA"/>
</dbReference>
<dbReference type="InterPro" id="IPR001610">
    <property type="entry name" value="PAC"/>
</dbReference>
<dbReference type="PROSITE" id="PS50112">
    <property type="entry name" value="PAS"/>
    <property type="match status" value="1"/>
</dbReference>
<comment type="catalytic activity">
    <reaction evidence="1">
        <text>ATP + protein L-histidine = ADP + protein N-phospho-L-histidine.</text>
        <dbReference type="EC" id="2.7.13.3"/>
    </reaction>
</comment>
<dbReference type="GO" id="GO:0000155">
    <property type="term" value="F:phosphorelay sensor kinase activity"/>
    <property type="evidence" value="ECO:0007669"/>
    <property type="project" value="InterPro"/>
</dbReference>
<dbReference type="EC" id="2.7.13.3" evidence="2"/>
<feature type="transmembrane region" description="Helical" evidence="10">
    <location>
        <begin position="124"/>
        <end position="141"/>
    </location>
</feature>
<dbReference type="SMART" id="SM00387">
    <property type="entry name" value="HATPase_c"/>
    <property type="match status" value="1"/>
</dbReference>
<dbReference type="SMART" id="SM00388">
    <property type="entry name" value="HisKA"/>
    <property type="match status" value="1"/>
</dbReference>
<keyword evidence="10" id="KW-0472">Membrane</keyword>
<dbReference type="InterPro" id="IPR036097">
    <property type="entry name" value="HisK_dim/P_sf"/>
</dbReference>
<dbReference type="Pfam" id="PF13426">
    <property type="entry name" value="PAS_9"/>
    <property type="match status" value="1"/>
</dbReference>
<feature type="domain" description="PAS" evidence="12">
    <location>
        <begin position="178"/>
        <end position="244"/>
    </location>
</feature>
<reference evidence="15" key="1">
    <citation type="submission" date="2018-05" db="EMBL/GenBank/DDBJ databases">
        <title>Complete Genome Sequence of Methylobacterium sp. 17SD2-17.</title>
        <authorList>
            <person name="Srinivasan S."/>
        </authorList>
    </citation>
    <scope>NUCLEOTIDE SEQUENCE [LARGE SCALE GENOMIC DNA]</scope>
    <source>
        <strain evidence="15">17SD2-17</strain>
    </source>
</reference>
<evidence type="ECO:0000256" key="10">
    <source>
        <dbReference type="SAM" id="Phobius"/>
    </source>
</evidence>
<dbReference type="InterPro" id="IPR003594">
    <property type="entry name" value="HATPase_dom"/>
</dbReference>
<dbReference type="InterPro" id="IPR004358">
    <property type="entry name" value="Sig_transdc_His_kin-like_C"/>
</dbReference>
<dbReference type="PANTHER" id="PTHR43065:SF10">
    <property type="entry name" value="PEROXIDE STRESS-ACTIVATED HISTIDINE KINASE MAK3"/>
    <property type="match status" value="1"/>
</dbReference>
<dbReference type="GO" id="GO:0006355">
    <property type="term" value="P:regulation of DNA-templated transcription"/>
    <property type="evidence" value="ECO:0007669"/>
    <property type="project" value="InterPro"/>
</dbReference>
<dbReference type="InterPro" id="IPR003661">
    <property type="entry name" value="HisK_dim/P_dom"/>
</dbReference>
<dbReference type="CDD" id="cd00130">
    <property type="entry name" value="PAS"/>
    <property type="match status" value="2"/>
</dbReference>
<evidence type="ECO:0000256" key="1">
    <source>
        <dbReference type="ARBA" id="ARBA00000085"/>
    </source>
</evidence>
<accession>A0A2U8WAP3</accession>
<evidence type="ECO:0000313" key="14">
    <source>
        <dbReference type="EMBL" id="AWN43214.1"/>
    </source>
</evidence>
<evidence type="ECO:0000256" key="2">
    <source>
        <dbReference type="ARBA" id="ARBA00012438"/>
    </source>
</evidence>
<dbReference type="Gene3D" id="3.30.450.20">
    <property type="entry name" value="PAS domain"/>
    <property type="match status" value="2"/>
</dbReference>
<dbReference type="SUPFAM" id="SSF47384">
    <property type="entry name" value="Homodimeric domain of signal transducing histidine kinase"/>
    <property type="match status" value="1"/>
</dbReference>
<keyword evidence="10" id="KW-1133">Transmembrane helix</keyword>
<evidence type="ECO:0000259" key="13">
    <source>
        <dbReference type="PROSITE" id="PS50113"/>
    </source>
</evidence>
<feature type="domain" description="Histidine kinase" evidence="11">
    <location>
        <begin position="481"/>
        <end position="695"/>
    </location>
</feature>
<keyword evidence="6 14" id="KW-0418">Kinase</keyword>
<dbReference type="Gene3D" id="1.10.287.130">
    <property type="match status" value="1"/>
</dbReference>
<dbReference type="Pfam" id="PF00512">
    <property type="entry name" value="HisKA"/>
    <property type="match status" value="1"/>
</dbReference>
<dbReference type="InterPro" id="IPR013767">
    <property type="entry name" value="PAS_fold"/>
</dbReference>
<dbReference type="AlphaFoldDB" id="A0A2U8WAP3"/>
<evidence type="ECO:0000313" key="15">
    <source>
        <dbReference type="Proteomes" id="UP000245926"/>
    </source>
</evidence>
<keyword evidence="7" id="KW-0067">ATP-binding</keyword>
<dbReference type="Pfam" id="PF00989">
    <property type="entry name" value="PAS"/>
    <property type="match status" value="1"/>
</dbReference>
<sequence>MSPLSEPPERACLTERAGAFFAARPAGRPQARSAGSRVAAPAVWLSHDRSGSVSRSGTHGTFRSPRDAGRPRCSPGGRIPLGLAAGLLALAIFVVDTLTPLEGAVAVLYVVVVLLAAKISRRDLLLAAAASVVLTSLAYLSSHGLGAVGSPTIRAAVSLAAIGIVTFLALQNQQAAEKLRAQAELLDLSHDMIVVRDPAGPITFWSRGAEECYGWTGSEAIGRGADDLLRTRYPSDRAEVEAELLRRGRWEGVLRQRTRSGSEIVVESRWAIRRDARGRPSGVLETHRDVTEREASDAALRRSERRYRRMFDANRAGLLRQDWSQIRSELGRLEGRGVRDLAAHLADDTDFLDRAKASVRIVDANPAMLAMTGAGGVAGAPGSLKDILSETDGTFADAVLAFARGDRFFEGETEVRTVDGRRVPVLFGLTFPGAEEGSDGEVLVFVVDVSERDRARNALIAAQADLARAARVATLGELTASIAHEVNQPLAAIVTSGEAALRWLRRDVPDLGEVSSALTRTIAEGKRASAIVTRIRSFLAKGPLRQDKLDPAEIVEDAMLLVEHELARNGVSLRLRIDPDLPAILADRVQVQQVLVNLMVNGVQAMNATSGTRQLTLGARRAAGAVAFSVGDTGPGIAEDHRARLFEPFFTTRSEGMGMGLAICRSTVEAHGGRLTVETRPGAGATFAFTLPVAGGDPP</sequence>
<dbReference type="PROSITE" id="PS50109">
    <property type="entry name" value="HIS_KIN"/>
    <property type="match status" value="1"/>
</dbReference>
<keyword evidence="10" id="KW-0812">Transmembrane</keyword>